<proteinExistence type="predicted"/>
<dbReference type="WBParaSite" id="nRc.2.0.1.t34757-RA">
    <property type="protein sequence ID" value="nRc.2.0.1.t34757-RA"/>
    <property type="gene ID" value="nRc.2.0.1.g34757"/>
</dbReference>
<dbReference type="AlphaFoldDB" id="A0A915K7P0"/>
<protein>
    <submittedName>
        <fullName evidence="3">Uncharacterized protein</fullName>
    </submittedName>
</protein>
<keyword evidence="2" id="KW-1185">Reference proteome</keyword>
<sequence length="97" mass="11555">MDKKSKDRMVNQEDTGMLWSESVKDHLDRSLKRKINWFEDHFTGAQNALQRNMEEERPTTSWNPVREQPIAGSIPQNRQEYGQCHEDPEKRMKIILN</sequence>
<feature type="region of interest" description="Disordered" evidence="1">
    <location>
        <begin position="51"/>
        <end position="89"/>
    </location>
</feature>
<evidence type="ECO:0000313" key="2">
    <source>
        <dbReference type="Proteomes" id="UP000887565"/>
    </source>
</evidence>
<evidence type="ECO:0000313" key="3">
    <source>
        <dbReference type="WBParaSite" id="nRc.2.0.1.t34757-RA"/>
    </source>
</evidence>
<dbReference type="Proteomes" id="UP000887565">
    <property type="component" value="Unplaced"/>
</dbReference>
<organism evidence="2 3">
    <name type="scientific">Romanomermis culicivorax</name>
    <name type="common">Nematode worm</name>
    <dbReference type="NCBI Taxonomy" id="13658"/>
    <lineage>
        <taxon>Eukaryota</taxon>
        <taxon>Metazoa</taxon>
        <taxon>Ecdysozoa</taxon>
        <taxon>Nematoda</taxon>
        <taxon>Enoplea</taxon>
        <taxon>Dorylaimia</taxon>
        <taxon>Mermithida</taxon>
        <taxon>Mermithoidea</taxon>
        <taxon>Mermithidae</taxon>
        <taxon>Romanomermis</taxon>
    </lineage>
</organism>
<reference evidence="3" key="1">
    <citation type="submission" date="2022-11" db="UniProtKB">
        <authorList>
            <consortium name="WormBaseParasite"/>
        </authorList>
    </citation>
    <scope>IDENTIFICATION</scope>
</reference>
<accession>A0A915K7P0</accession>
<evidence type="ECO:0000256" key="1">
    <source>
        <dbReference type="SAM" id="MobiDB-lite"/>
    </source>
</evidence>
<name>A0A915K7P0_ROMCU</name>